<dbReference type="AlphaFoldDB" id="A0A9W4UBH6"/>
<comment type="caution">
    <text evidence="2">The sequence shown here is derived from an EMBL/GenBank/DDBJ whole genome shotgun (WGS) entry which is preliminary data.</text>
</comment>
<dbReference type="Pfam" id="PF11951">
    <property type="entry name" value="Fungal_trans_2"/>
    <property type="match status" value="1"/>
</dbReference>
<gene>
    <name evidence="2" type="ORF">PDIGIT_LOCUS4250</name>
</gene>
<proteinExistence type="predicted"/>
<protein>
    <recommendedName>
        <fullName evidence="4">Tachykinin family protein</fullName>
    </recommendedName>
</protein>
<evidence type="ECO:0000313" key="3">
    <source>
        <dbReference type="Proteomes" id="UP001152607"/>
    </source>
</evidence>
<dbReference type="PANTHER" id="PTHR37540:SF5">
    <property type="entry name" value="TRANSCRIPTION FACTOR DOMAIN-CONTAINING PROTEIN"/>
    <property type="match status" value="1"/>
</dbReference>
<name>A0A9W4UBH6_9PLEO</name>
<accession>A0A9W4UBH6</accession>
<dbReference type="PANTHER" id="PTHR37540">
    <property type="entry name" value="TRANSCRIPTION FACTOR (ACR-2), PUTATIVE-RELATED-RELATED"/>
    <property type="match status" value="1"/>
</dbReference>
<feature type="compositionally biased region" description="Polar residues" evidence="1">
    <location>
        <begin position="1"/>
        <end position="12"/>
    </location>
</feature>
<dbReference type="OrthoDB" id="4158087at2759"/>
<feature type="compositionally biased region" description="Polar residues" evidence="1">
    <location>
        <begin position="65"/>
        <end position="78"/>
    </location>
</feature>
<feature type="compositionally biased region" description="Low complexity" evidence="1">
    <location>
        <begin position="126"/>
        <end position="135"/>
    </location>
</feature>
<feature type="region of interest" description="Disordered" evidence="1">
    <location>
        <begin position="58"/>
        <end position="151"/>
    </location>
</feature>
<evidence type="ECO:0000256" key="1">
    <source>
        <dbReference type="SAM" id="MobiDB-lite"/>
    </source>
</evidence>
<dbReference type="Proteomes" id="UP001152607">
    <property type="component" value="Unassembled WGS sequence"/>
</dbReference>
<organism evidence="2 3">
    <name type="scientific">Periconia digitata</name>
    <dbReference type="NCBI Taxonomy" id="1303443"/>
    <lineage>
        <taxon>Eukaryota</taxon>
        <taxon>Fungi</taxon>
        <taxon>Dikarya</taxon>
        <taxon>Ascomycota</taxon>
        <taxon>Pezizomycotina</taxon>
        <taxon>Dothideomycetes</taxon>
        <taxon>Pleosporomycetidae</taxon>
        <taxon>Pleosporales</taxon>
        <taxon>Massarineae</taxon>
        <taxon>Periconiaceae</taxon>
        <taxon>Periconia</taxon>
    </lineage>
</organism>
<feature type="region of interest" description="Disordered" evidence="1">
    <location>
        <begin position="1"/>
        <end position="26"/>
    </location>
</feature>
<evidence type="ECO:0000313" key="2">
    <source>
        <dbReference type="EMBL" id="CAI6330502.1"/>
    </source>
</evidence>
<evidence type="ECO:0008006" key="4">
    <source>
        <dbReference type="Google" id="ProtNLM"/>
    </source>
</evidence>
<reference evidence="2" key="1">
    <citation type="submission" date="2023-01" db="EMBL/GenBank/DDBJ databases">
        <authorList>
            <person name="Van Ghelder C."/>
            <person name="Rancurel C."/>
        </authorList>
    </citation>
    <scope>NUCLEOTIDE SEQUENCE</scope>
    <source>
        <strain evidence="2">CNCM I-4278</strain>
    </source>
</reference>
<dbReference type="InterPro" id="IPR021858">
    <property type="entry name" value="Fun_TF"/>
</dbReference>
<dbReference type="EMBL" id="CAOQHR010000002">
    <property type="protein sequence ID" value="CAI6330502.1"/>
    <property type="molecule type" value="Genomic_DNA"/>
</dbReference>
<keyword evidence="3" id="KW-1185">Reference proteome</keyword>
<sequence length="601" mass="67010">MMQSPESATTERMSSEKPLALRPPREYEFLVTTEQPHQAEGNERRLIRQKVMKNFFEAQEAGPKTATSETNSVSTVQAKTKLKSRFRLSKVGQDSAAAKSKGGSGKTAQRSNQKKTKKIKSEEQPPTEISSSSRPSESEPDSTRTSRSLSPVEKSDYIIDNIREWESEGSPFGLDVHRMDPFDVLPVPNTTKLELLFQLYKSGTTLTSVNVNCIGTWWPFVASDPGLLHATLASWALYGILMRGAHSVLPDMLSHRNEAIKEINTKINTSNGWISDELVGNVLILATFENLYGEYDSALLHFGALKRMIDVRGGLDSFNHNGGIFRGIVWVDYHNAVALRRPPVFPLVLLEPISPPLPQDLLDEATQNSPLSLLQLPVSPVECYNIFHQMHRLALATSSRYVPTVDRLTFSNQLYELEYNILCTIDYSLDLDSLIRDVDGPRMLCYSRDSPESEASDNDYAAKNCLKNEASLVTEAVLVSAQIFIGAAMRDIPSSAKLYRILLKRLRGAIDRPGASIIKTWKELNNLNILLWALAVGACVAPRNKRLWWVEKVAEVMKELSLEGLDGLEGILRGIAWTDYTFAKALRGVWVQVEGLTSGRA</sequence>